<evidence type="ECO:0000256" key="1">
    <source>
        <dbReference type="HAMAP-Rule" id="MF_00676"/>
    </source>
</evidence>
<reference evidence="2" key="1">
    <citation type="submission" date="2020-01" db="EMBL/GenBank/DDBJ databases">
        <authorList>
            <person name="Meier V. D."/>
            <person name="Meier V D."/>
        </authorList>
    </citation>
    <scope>NUCLEOTIDE SEQUENCE</scope>
    <source>
        <strain evidence="2">HLG_WM_MAG_07</strain>
    </source>
</reference>
<dbReference type="NCBIfam" id="NF003500">
    <property type="entry name" value="PRK05170.1-4"/>
    <property type="match status" value="1"/>
</dbReference>
<gene>
    <name evidence="2" type="ORF">HELGO_WM10580</name>
</gene>
<dbReference type="Pfam" id="PF03692">
    <property type="entry name" value="CxxCxxCC"/>
    <property type="match status" value="1"/>
</dbReference>
<dbReference type="AlphaFoldDB" id="A0A6S6SED7"/>
<dbReference type="EMBL" id="CACVAY010000009">
    <property type="protein sequence ID" value="CAA6801662.1"/>
    <property type="molecule type" value="Genomic_DNA"/>
</dbReference>
<evidence type="ECO:0000313" key="2">
    <source>
        <dbReference type="EMBL" id="CAA6801662.1"/>
    </source>
</evidence>
<protein>
    <recommendedName>
        <fullName evidence="1">UPF0260 protein HELGO_WM10580</fullName>
    </recommendedName>
</protein>
<dbReference type="PANTHER" id="PTHR37421:SF1">
    <property type="entry name" value="UPF0260 PROTEIN YCGN"/>
    <property type="match status" value="1"/>
</dbReference>
<organism evidence="2">
    <name type="scientific">uncultured Thiotrichaceae bacterium</name>
    <dbReference type="NCBI Taxonomy" id="298394"/>
    <lineage>
        <taxon>Bacteria</taxon>
        <taxon>Pseudomonadati</taxon>
        <taxon>Pseudomonadota</taxon>
        <taxon>Gammaproteobacteria</taxon>
        <taxon>Thiotrichales</taxon>
        <taxon>Thiotrichaceae</taxon>
        <taxon>environmental samples</taxon>
    </lineage>
</organism>
<dbReference type="NCBIfam" id="NF003507">
    <property type="entry name" value="PRK05170.2-5"/>
    <property type="match status" value="1"/>
</dbReference>
<dbReference type="PANTHER" id="PTHR37421">
    <property type="entry name" value="UPF0260 PROTEIN YCGN"/>
    <property type="match status" value="1"/>
</dbReference>
<dbReference type="HAMAP" id="MF_00676">
    <property type="entry name" value="UPF0260"/>
    <property type="match status" value="1"/>
</dbReference>
<dbReference type="InterPro" id="IPR005358">
    <property type="entry name" value="Puta_zinc/iron-chelating_dom"/>
</dbReference>
<dbReference type="NCBIfam" id="NF003501">
    <property type="entry name" value="PRK05170.1-5"/>
    <property type="match status" value="1"/>
</dbReference>
<proteinExistence type="inferred from homology"/>
<name>A0A6S6SED7_9GAMM</name>
<dbReference type="InterPro" id="IPR008228">
    <property type="entry name" value="UCP006173"/>
</dbReference>
<sequence>MNKWWEEKRLSALSREEWESLCDHCGKCCLLKLEDEDTGDVYYTDVACSLVDAKSCHCGNYSERETLVPDCLKLTPDNLEQLAWMPLSCAYRRIMEGRGLPEWHHLVCGSKDEIHRQGLSIKGRYVDENEVRDIQEHIVEWPLIEGN</sequence>
<dbReference type="PIRSF" id="PIRSF006173">
    <property type="entry name" value="UCP006173"/>
    <property type="match status" value="1"/>
</dbReference>
<comment type="similarity">
    <text evidence="1">Belongs to the UPF0260 family.</text>
</comment>
<accession>A0A6S6SED7</accession>